<proteinExistence type="predicted"/>
<dbReference type="AlphaFoldDB" id="A0AAW7YWQ0"/>
<sequence length="65" mass="7030">VFMSLSPVTLRWGQKTAKPIRHAYTSAHMLGAQPQCHIIVCGTILSGTTLSGDIQAKPVRQSINL</sequence>
<name>A0AAW7YWQ0_9STAP</name>
<dbReference type="RefSeq" id="WP_303522581.1">
    <property type="nucleotide sequence ID" value="NZ_JAUOQO010000757.1"/>
</dbReference>
<organism evidence="1 2">
    <name type="scientific">Staphylococcus pasteuri_A</name>
    <dbReference type="NCBI Taxonomy" id="3062664"/>
    <lineage>
        <taxon>Bacteria</taxon>
        <taxon>Bacillati</taxon>
        <taxon>Bacillota</taxon>
        <taxon>Bacilli</taxon>
        <taxon>Bacillales</taxon>
        <taxon>Staphylococcaceae</taxon>
        <taxon>Staphylococcus</taxon>
    </lineage>
</organism>
<evidence type="ECO:0000313" key="2">
    <source>
        <dbReference type="Proteomes" id="UP001170310"/>
    </source>
</evidence>
<gene>
    <name evidence="1" type="ORF">Q4528_15345</name>
</gene>
<protein>
    <submittedName>
        <fullName evidence="1">Uncharacterized protein</fullName>
    </submittedName>
</protein>
<dbReference type="Proteomes" id="UP001170310">
    <property type="component" value="Unassembled WGS sequence"/>
</dbReference>
<evidence type="ECO:0000313" key="1">
    <source>
        <dbReference type="EMBL" id="MDO6575488.1"/>
    </source>
</evidence>
<keyword evidence="2" id="KW-1185">Reference proteome</keyword>
<comment type="caution">
    <text evidence="1">The sequence shown here is derived from an EMBL/GenBank/DDBJ whole genome shotgun (WGS) entry which is preliminary data.</text>
</comment>
<feature type="non-terminal residue" evidence="1">
    <location>
        <position position="1"/>
    </location>
</feature>
<accession>A0AAW7YWQ0</accession>
<reference evidence="1" key="1">
    <citation type="submission" date="2023-07" db="EMBL/GenBank/DDBJ databases">
        <title>Genome content predicts the carbon catabolic preferences of heterotrophic bacteria.</title>
        <authorList>
            <person name="Gralka M."/>
        </authorList>
    </citation>
    <scope>NUCLEOTIDE SEQUENCE</scope>
    <source>
        <strain evidence="1">E2R20</strain>
    </source>
</reference>
<dbReference type="EMBL" id="JAUOQO010000757">
    <property type="protein sequence ID" value="MDO6575488.1"/>
    <property type="molecule type" value="Genomic_DNA"/>
</dbReference>